<organism evidence="2 3">
    <name type="scientific">Gigaspora rosea</name>
    <dbReference type="NCBI Taxonomy" id="44941"/>
    <lineage>
        <taxon>Eukaryota</taxon>
        <taxon>Fungi</taxon>
        <taxon>Fungi incertae sedis</taxon>
        <taxon>Mucoromycota</taxon>
        <taxon>Glomeromycotina</taxon>
        <taxon>Glomeromycetes</taxon>
        <taxon>Diversisporales</taxon>
        <taxon>Gigasporaceae</taxon>
        <taxon>Gigaspora</taxon>
    </lineage>
</organism>
<proteinExistence type="predicted"/>
<reference evidence="2 3" key="1">
    <citation type="submission" date="2018-06" db="EMBL/GenBank/DDBJ databases">
        <title>Comparative genomics reveals the genomic features of Rhizophagus irregularis, R. cerebriforme, R. diaphanum and Gigaspora rosea, and their symbiotic lifestyle signature.</title>
        <authorList>
            <person name="Morin E."/>
            <person name="San Clemente H."/>
            <person name="Chen E.C.H."/>
            <person name="De La Providencia I."/>
            <person name="Hainaut M."/>
            <person name="Kuo A."/>
            <person name="Kohler A."/>
            <person name="Murat C."/>
            <person name="Tang N."/>
            <person name="Roy S."/>
            <person name="Loubradou J."/>
            <person name="Henrissat B."/>
            <person name="Grigoriev I.V."/>
            <person name="Corradi N."/>
            <person name="Roux C."/>
            <person name="Martin F.M."/>
        </authorList>
    </citation>
    <scope>NUCLEOTIDE SEQUENCE [LARGE SCALE GENOMIC DNA]</scope>
    <source>
        <strain evidence="2 3">DAOM 194757</strain>
    </source>
</reference>
<protein>
    <recommendedName>
        <fullName evidence="1">TLDc domain-containing protein</fullName>
    </recommendedName>
</protein>
<accession>A0A397W3L1</accession>
<dbReference type="InterPro" id="IPR006571">
    <property type="entry name" value="TLDc_dom"/>
</dbReference>
<evidence type="ECO:0000259" key="1">
    <source>
        <dbReference type="PROSITE" id="PS51886"/>
    </source>
</evidence>
<gene>
    <name evidence="2" type="ORF">C2G38_2137597</name>
</gene>
<dbReference type="OrthoDB" id="2403553at2759"/>
<evidence type="ECO:0000313" key="2">
    <source>
        <dbReference type="EMBL" id="RIB27889.1"/>
    </source>
</evidence>
<feature type="domain" description="TLDc" evidence="1">
    <location>
        <begin position="139"/>
        <end position="314"/>
    </location>
</feature>
<keyword evidence="3" id="KW-1185">Reference proteome</keyword>
<dbReference type="PROSITE" id="PS51886">
    <property type="entry name" value="TLDC"/>
    <property type="match status" value="1"/>
</dbReference>
<comment type="caution">
    <text evidence="2">The sequence shown here is derived from an EMBL/GenBank/DDBJ whole genome shotgun (WGS) entry which is preliminary data.</text>
</comment>
<sequence length="317" mass="36491">MVFDSDNFTTFQENALIALLKNDDLQMEESEVWDKVILWGKANTPNLPPDIKDWTNENFKSLKATLQHCLPHIRYFQITGKDLLNKIKPYRSILEENLWDDIMSRFADPDVSITFPILPPRKKVIVQLPPRNVITLSSSIITLQHAAEISSWIDRRSTIYDTTEIPFEFKLLLRGSRDGFNGEVFHKLCDNIPGTVVVVNINNSNEILGGYNPLIWKISNHVNGYEYATTADSFIFSLKNGNLNDSILSRVTDESKAILYNVIYFRPWFGRNDFGMRDDAGLKKLHCEKDFYGKPISKANGWLSIDDYEIFQVCKNI</sequence>
<dbReference type="Pfam" id="PF07534">
    <property type="entry name" value="TLD"/>
    <property type="match status" value="1"/>
</dbReference>
<dbReference type="Gene3D" id="1.25.40.420">
    <property type="match status" value="1"/>
</dbReference>
<name>A0A397W3L1_9GLOM</name>
<dbReference type="AlphaFoldDB" id="A0A397W3L1"/>
<dbReference type="Proteomes" id="UP000266673">
    <property type="component" value="Unassembled WGS sequence"/>
</dbReference>
<dbReference type="EMBL" id="QKWP01000084">
    <property type="protein sequence ID" value="RIB27889.1"/>
    <property type="molecule type" value="Genomic_DNA"/>
</dbReference>
<evidence type="ECO:0000313" key="3">
    <source>
        <dbReference type="Proteomes" id="UP000266673"/>
    </source>
</evidence>